<keyword evidence="2" id="KW-1185">Reference proteome</keyword>
<sequence length="82" mass="8691">MFNGDDTRQVALRGPSGVLLYVVDVQSPNAGTIPGGQLMEWGTFTMDNNVLGVKDGSTLTNRTFVAVQGTGSDYGLAFYDGK</sequence>
<organism evidence="1 2">
    <name type="scientific">Sporormia fimetaria CBS 119925</name>
    <dbReference type="NCBI Taxonomy" id="1340428"/>
    <lineage>
        <taxon>Eukaryota</taxon>
        <taxon>Fungi</taxon>
        <taxon>Dikarya</taxon>
        <taxon>Ascomycota</taxon>
        <taxon>Pezizomycotina</taxon>
        <taxon>Dothideomycetes</taxon>
        <taxon>Pleosporomycetidae</taxon>
        <taxon>Pleosporales</taxon>
        <taxon>Sporormiaceae</taxon>
        <taxon>Sporormia</taxon>
    </lineage>
</organism>
<gene>
    <name evidence="1" type="ORF">M011DRAFT_277135</name>
</gene>
<dbReference type="AlphaFoldDB" id="A0A6A6VJ33"/>
<evidence type="ECO:0000313" key="2">
    <source>
        <dbReference type="Proteomes" id="UP000799440"/>
    </source>
</evidence>
<dbReference type="EMBL" id="MU006565">
    <property type="protein sequence ID" value="KAF2749809.1"/>
    <property type="molecule type" value="Genomic_DNA"/>
</dbReference>
<accession>A0A6A6VJ33</accession>
<name>A0A6A6VJ33_9PLEO</name>
<dbReference type="OrthoDB" id="5199481at2759"/>
<reference evidence="1" key="1">
    <citation type="journal article" date="2020" name="Stud. Mycol.">
        <title>101 Dothideomycetes genomes: a test case for predicting lifestyles and emergence of pathogens.</title>
        <authorList>
            <person name="Haridas S."/>
            <person name="Albert R."/>
            <person name="Binder M."/>
            <person name="Bloem J."/>
            <person name="Labutti K."/>
            <person name="Salamov A."/>
            <person name="Andreopoulos B."/>
            <person name="Baker S."/>
            <person name="Barry K."/>
            <person name="Bills G."/>
            <person name="Bluhm B."/>
            <person name="Cannon C."/>
            <person name="Castanera R."/>
            <person name="Culley D."/>
            <person name="Daum C."/>
            <person name="Ezra D."/>
            <person name="Gonzalez J."/>
            <person name="Henrissat B."/>
            <person name="Kuo A."/>
            <person name="Liang C."/>
            <person name="Lipzen A."/>
            <person name="Lutzoni F."/>
            <person name="Magnuson J."/>
            <person name="Mondo S."/>
            <person name="Nolan M."/>
            <person name="Ohm R."/>
            <person name="Pangilinan J."/>
            <person name="Park H.-J."/>
            <person name="Ramirez L."/>
            <person name="Alfaro M."/>
            <person name="Sun H."/>
            <person name="Tritt A."/>
            <person name="Yoshinaga Y."/>
            <person name="Zwiers L.-H."/>
            <person name="Turgeon B."/>
            <person name="Goodwin S."/>
            <person name="Spatafora J."/>
            <person name="Crous P."/>
            <person name="Grigoriev I."/>
        </authorList>
    </citation>
    <scope>NUCLEOTIDE SEQUENCE</scope>
    <source>
        <strain evidence="1">CBS 119925</strain>
    </source>
</reference>
<evidence type="ECO:0000313" key="1">
    <source>
        <dbReference type="EMBL" id="KAF2749809.1"/>
    </source>
</evidence>
<proteinExistence type="predicted"/>
<protein>
    <submittedName>
        <fullName evidence="1">Uncharacterized protein</fullName>
    </submittedName>
</protein>
<dbReference type="Proteomes" id="UP000799440">
    <property type="component" value="Unassembled WGS sequence"/>
</dbReference>